<feature type="chain" id="PRO_5045968780" evidence="1">
    <location>
        <begin position="27"/>
        <end position="168"/>
    </location>
</feature>
<evidence type="ECO:0000256" key="1">
    <source>
        <dbReference type="SAM" id="SignalP"/>
    </source>
</evidence>
<reference evidence="3" key="1">
    <citation type="journal article" date="2019" name="Int. J. Syst. Evol. Microbiol.">
        <title>The Global Catalogue of Microorganisms (GCM) 10K type strain sequencing project: providing services to taxonomists for standard genome sequencing and annotation.</title>
        <authorList>
            <consortium name="The Broad Institute Genomics Platform"/>
            <consortium name="The Broad Institute Genome Sequencing Center for Infectious Disease"/>
            <person name="Wu L."/>
            <person name="Ma J."/>
        </authorList>
    </citation>
    <scope>NUCLEOTIDE SEQUENCE [LARGE SCALE GENOMIC DNA]</scope>
    <source>
        <strain evidence="3">CCM 8936</strain>
    </source>
</reference>
<proteinExistence type="predicted"/>
<keyword evidence="3" id="KW-1185">Reference proteome</keyword>
<dbReference type="EMBL" id="JBHTOI010000049">
    <property type="protein sequence ID" value="MFD1419193.1"/>
    <property type="molecule type" value="Genomic_DNA"/>
</dbReference>
<evidence type="ECO:0000313" key="3">
    <source>
        <dbReference type="Proteomes" id="UP001597251"/>
    </source>
</evidence>
<accession>A0ABW4BXB6</accession>
<dbReference type="RefSeq" id="WP_125675299.1">
    <property type="nucleotide sequence ID" value="NZ_JBHTOI010000049.1"/>
</dbReference>
<dbReference type="Proteomes" id="UP001597251">
    <property type="component" value="Unassembled WGS sequence"/>
</dbReference>
<organism evidence="2 3">
    <name type="scientific">Companilactobacillus keshanensis</name>
    <dbReference type="NCBI Taxonomy" id="2486003"/>
    <lineage>
        <taxon>Bacteria</taxon>
        <taxon>Bacillati</taxon>
        <taxon>Bacillota</taxon>
        <taxon>Bacilli</taxon>
        <taxon>Lactobacillales</taxon>
        <taxon>Lactobacillaceae</taxon>
        <taxon>Companilactobacillus</taxon>
    </lineage>
</organism>
<gene>
    <name evidence="2" type="ORF">ACFQ42_10610</name>
</gene>
<feature type="signal peptide" evidence="1">
    <location>
        <begin position="1"/>
        <end position="26"/>
    </location>
</feature>
<sequence length="168" mass="18800">MKRKTIVILMLTVLLTLSFSSLTNVAKAESVTQPGYDAEVTSSTSATLYNSSGDVLKYGLAHGSDWKVGSTLNINGTDYYEVSTGAYLSSKDSYLYQNRLEIIRDDMDSSTPVYTYNFKQVSDVALKPDTYWLSDRIIYSGSIPYVRVSTDEFVCMTDVTQESFTEYL</sequence>
<comment type="caution">
    <text evidence="2">The sequence shown here is derived from an EMBL/GenBank/DDBJ whole genome shotgun (WGS) entry which is preliminary data.</text>
</comment>
<keyword evidence="1" id="KW-0732">Signal</keyword>
<evidence type="ECO:0000313" key="2">
    <source>
        <dbReference type="EMBL" id="MFD1419193.1"/>
    </source>
</evidence>
<name>A0ABW4BXB6_9LACO</name>
<protein>
    <submittedName>
        <fullName evidence="2">SLAP domain-containing protein</fullName>
    </submittedName>
</protein>